<comment type="similarity">
    <text evidence="2 8">Belongs to the BioY family.</text>
</comment>
<keyword evidence="6 9" id="KW-1133">Transmembrane helix</keyword>
<keyword evidence="3 8" id="KW-0813">Transport</keyword>
<feature type="transmembrane region" description="Helical" evidence="9">
    <location>
        <begin position="119"/>
        <end position="139"/>
    </location>
</feature>
<evidence type="ECO:0000256" key="4">
    <source>
        <dbReference type="ARBA" id="ARBA00022475"/>
    </source>
</evidence>
<dbReference type="PANTHER" id="PTHR34295">
    <property type="entry name" value="BIOTIN TRANSPORTER BIOY"/>
    <property type="match status" value="1"/>
</dbReference>
<evidence type="ECO:0000256" key="9">
    <source>
        <dbReference type="SAM" id="Phobius"/>
    </source>
</evidence>
<evidence type="ECO:0000256" key="1">
    <source>
        <dbReference type="ARBA" id="ARBA00004651"/>
    </source>
</evidence>
<feature type="transmembrane region" description="Helical" evidence="9">
    <location>
        <begin position="40"/>
        <end position="67"/>
    </location>
</feature>
<gene>
    <name evidence="10" type="primary">txxe 1755-BioY</name>
    <name evidence="10" type="ORF">TXXE_12725</name>
</gene>
<organism evidence="10 11">
    <name type="scientific">Thermobacillus xylanilyticus</name>
    <dbReference type="NCBI Taxonomy" id="76633"/>
    <lineage>
        <taxon>Bacteria</taxon>
        <taxon>Bacillati</taxon>
        <taxon>Bacillota</taxon>
        <taxon>Bacilli</taxon>
        <taxon>Bacillales</taxon>
        <taxon>Paenibacillaceae</taxon>
        <taxon>Thermobacillus</taxon>
    </lineage>
</organism>
<keyword evidence="11" id="KW-1185">Reference proteome</keyword>
<dbReference type="EMBL" id="CAJRAY010000063">
    <property type="protein sequence ID" value="CAG5089155.1"/>
    <property type="molecule type" value="Genomic_DNA"/>
</dbReference>
<proteinExistence type="inferred from homology"/>
<dbReference type="InterPro" id="IPR003784">
    <property type="entry name" value="BioY"/>
</dbReference>
<sequence>MNLPIRGIVYTALFAAMFIVMSMIKIPLPFSPVPITLQNLAVMLAGAFLGARGGFLSIGLVIALTALGLPLLHGQGGLSYVLGPTGGFLFAFPFCAAAVGWCVGKLLNTGLHGRNRALFTFALFVIFIGCGSLLSYLAGVPWLAKVYHLTAAGAIAAGFTPFIGGDIVKAVVAAIAAAALLPHVRGLRIPARPAGIRDNGTEA</sequence>
<keyword evidence="5 9" id="KW-0812">Transmembrane</keyword>
<dbReference type="Proteomes" id="UP000681526">
    <property type="component" value="Unassembled WGS sequence"/>
</dbReference>
<name>A0ABN7S356_THEXY</name>
<keyword evidence="7 8" id="KW-0472">Membrane</keyword>
<protein>
    <recommendedName>
        <fullName evidence="8">Biotin transporter</fullName>
    </recommendedName>
</protein>
<evidence type="ECO:0000256" key="7">
    <source>
        <dbReference type="ARBA" id="ARBA00023136"/>
    </source>
</evidence>
<evidence type="ECO:0000256" key="2">
    <source>
        <dbReference type="ARBA" id="ARBA00010692"/>
    </source>
</evidence>
<evidence type="ECO:0000313" key="11">
    <source>
        <dbReference type="Proteomes" id="UP000681526"/>
    </source>
</evidence>
<keyword evidence="4 8" id="KW-1003">Cell membrane</keyword>
<comment type="subcellular location">
    <subcellularLocation>
        <location evidence="1 8">Cell membrane</location>
        <topology evidence="1 8">Multi-pass membrane protein</topology>
    </subcellularLocation>
</comment>
<reference evidence="10 11" key="1">
    <citation type="submission" date="2021-04" db="EMBL/GenBank/DDBJ databases">
        <authorList>
            <person name="Rakotoarivonina H."/>
        </authorList>
    </citation>
    <scope>NUCLEOTIDE SEQUENCE [LARGE SCALE GENOMIC DNA]</scope>
    <source>
        <strain evidence="10 11">XE</strain>
    </source>
</reference>
<dbReference type="Pfam" id="PF02632">
    <property type="entry name" value="BioY"/>
    <property type="match status" value="1"/>
</dbReference>
<feature type="transmembrane region" description="Helical" evidence="9">
    <location>
        <begin position="6"/>
        <end position="28"/>
    </location>
</feature>
<dbReference type="PIRSF" id="PIRSF016661">
    <property type="entry name" value="BioY"/>
    <property type="match status" value="1"/>
</dbReference>
<dbReference type="RefSeq" id="WP_213484910.1">
    <property type="nucleotide sequence ID" value="NZ_CAJRAY010000063.1"/>
</dbReference>
<accession>A0ABN7S356</accession>
<evidence type="ECO:0000256" key="3">
    <source>
        <dbReference type="ARBA" id="ARBA00022448"/>
    </source>
</evidence>
<feature type="transmembrane region" description="Helical" evidence="9">
    <location>
        <begin position="151"/>
        <end position="181"/>
    </location>
</feature>
<comment type="caution">
    <text evidence="10">The sequence shown here is derived from an EMBL/GenBank/DDBJ whole genome shotgun (WGS) entry which is preliminary data.</text>
</comment>
<dbReference type="PANTHER" id="PTHR34295:SF4">
    <property type="entry name" value="BIOTIN TRANSPORTER BIOY-RELATED"/>
    <property type="match status" value="1"/>
</dbReference>
<evidence type="ECO:0000313" key="10">
    <source>
        <dbReference type="EMBL" id="CAG5089155.1"/>
    </source>
</evidence>
<evidence type="ECO:0000256" key="5">
    <source>
        <dbReference type="ARBA" id="ARBA00022692"/>
    </source>
</evidence>
<feature type="transmembrane region" description="Helical" evidence="9">
    <location>
        <begin position="87"/>
        <end position="107"/>
    </location>
</feature>
<evidence type="ECO:0000256" key="6">
    <source>
        <dbReference type="ARBA" id="ARBA00022989"/>
    </source>
</evidence>
<evidence type="ECO:0000256" key="8">
    <source>
        <dbReference type="PIRNR" id="PIRNR016661"/>
    </source>
</evidence>
<dbReference type="Gene3D" id="1.10.1760.20">
    <property type="match status" value="1"/>
</dbReference>